<protein>
    <submittedName>
        <fullName evidence="2">Uncharacterized protein</fullName>
    </submittedName>
</protein>
<dbReference type="AlphaFoldDB" id="A0A4Z2ELK9"/>
<feature type="region of interest" description="Disordered" evidence="1">
    <location>
        <begin position="26"/>
        <end position="88"/>
    </location>
</feature>
<accession>A0A4Z2ELK9</accession>
<organism evidence="2 3">
    <name type="scientific">Liparis tanakae</name>
    <name type="common">Tanaka's snailfish</name>
    <dbReference type="NCBI Taxonomy" id="230148"/>
    <lineage>
        <taxon>Eukaryota</taxon>
        <taxon>Metazoa</taxon>
        <taxon>Chordata</taxon>
        <taxon>Craniata</taxon>
        <taxon>Vertebrata</taxon>
        <taxon>Euteleostomi</taxon>
        <taxon>Actinopterygii</taxon>
        <taxon>Neopterygii</taxon>
        <taxon>Teleostei</taxon>
        <taxon>Neoteleostei</taxon>
        <taxon>Acanthomorphata</taxon>
        <taxon>Eupercaria</taxon>
        <taxon>Perciformes</taxon>
        <taxon>Cottioidei</taxon>
        <taxon>Cottales</taxon>
        <taxon>Liparidae</taxon>
        <taxon>Liparis</taxon>
    </lineage>
</organism>
<sequence>MAPSRLTLENFFSLPGLGGAVWLSAPKPGSAPPADSASFRDRANQRAAYRGDHSKGTEKRKLSGNPETAAASAYWSSSPDESSDRKTV</sequence>
<dbReference type="Proteomes" id="UP000314294">
    <property type="component" value="Unassembled WGS sequence"/>
</dbReference>
<reference evidence="2 3" key="1">
    <citation type="submission" date="2019-03" db="EMBL/GenBank/DDBJ databases">
        <title>First draft genome of Liparis tanakae, snailfish: a comprehensive survey of snailfish specific genes.</title>
        <authorList>
            <person name="Kim W."/>
            <person name="Song I."/>
            <person name="Jeong J.-H."/>
            <person name="Kim D."/>
            <person name="Kim S."/>
            <person name="Ryu S."/>
            <person name="Song J.Y."/>
            <person name="Lee S.K."/>
        </authorList>
    </citation>
    <scope>NUCLEOTIDE SEQUENCE [LARGE SCALE GENOMIC DNA]</scope>
    <source>
        <tissue evidence="2">Muscle</tissue>
    </source>
</reference>
<name>A0A4Z2ELK9_9TELE</name>
<evidence type="ECO:0000313" key="2">
    <source>
        <dbReference type="EMBL" id="TNN29847.1"/>
    </source>
</evidence>
<keyword evidence="3" id="KW-1185">Reference proteome</keyword>
<evidence type="ECO:0000256" key="1">
    <source>
        <dbReference type="SAM" id="MobiDB-lite"/>
    </source>
</evidence>
<evidence type="ECO:0000313" key="3">
    <source>
        <dbReference type="Proteomes" id="UP000314294"/>
    </source>
</evidence>
<proteinExistence type="predicted"/>
<dbReference type="EMBL" id="SRLO01005131">
    <property type="protein sequence ID" value="TNN29847.1"/>
    <property type="molecule type" value="Genomic_DNA"/>
</dbReference>
<comment type="caution">
    <text evidence="2">The sequence shown here is derived from an EMBL/GenBank/DDBJ whole genome shotgun (WGS) entry which is preliminary data.</text>
</comment>
<gene>
    <name evidence="2" type="ORF">EYF80_060001</name>
</gene>
<feature type="compositionally biased region" description="Basic and acidic residues" evidence="1">
    <location>
        <begin position="38"/>
        <end position="61"/>
    </location>
</feature>